<dbReference type="Proteomes" id="UP000501690">
    <property type="component" value="Linkage Group LG8"/>
</dbReference>
<gene>
    <name evidence="2" type="ORF">DEO72_LG8g2289</name>
</gene>
<evidence type="ECO:0000256" key="1">
    <source>
        <dbReference type="SAM" id="MobiDB-lite"/>
    </source>
</evidence>
<evidence type="ECO:0000313" key="2">
    <source>
        <dbReference type="EMBL" id="QCE04255.1"/>
    </source>
</evidence>
<dbReference type="AlphaFoldDB" id="A0A4D6MWJ8"/>
<name>A0A4D6MWJ8_VIGUN</name>
<keyword evidence="3" id="KW-1185">Reference proteome</keyword>
<sequence length="49" mass="5275">MAATVVWRRAGAGDGRGGRKMQGYGGAGSVNCREWWPTTTMVMVGEEEN</sequence>
<accession>A0A4D6MWJ8</accession>
<organism evidence="2 3">
    <name type="scientific">Vigna unguiculata</name>
    <name type="common">Cowpea</name>
    <dbReference type="NCBI Taxonomy" id="3917"/>
    <lineage>
        <taxon>Eukaryota</taxon>
        <taxon>Viridiplantae</taxon>
        <taxon>Streptophyta</taxon>
        <taxon>Embryophyta</taxon>
        <taxon>Tracheophyta</taxon>
        <taxon>Spermatophyta</taxon>
        <taxon>Magnoliopsida</taxon>
        <taxon>eudicotyledons</taxon>
        <taxon>Gunneridae</taxon>
        <taxon>Pentapetalae</taxon>
        <taxon>rosids</taxon>
        <taxon>fabids</taxon>
        <taxon>Fabales</taxon>
        <taxon>Fabaceae</taxon>
        <taxon>Papilionoideae</taxon>
        <taxon>50 kb inversion clade</taxon>
        <taxon>NPAAA clade</taxon>
        <taxon>indigoferoid/millettioid clade</taxon>
        <taxon>Phaseoleae</taxon>
        <taxon>Vigna</taxon>
    </lineage>
</organism>
<proteinExistence type="predicted"/>
<evidence type="ECO:0000313" key="3">
    <source>
        <dbReference type="Proteomes" id="UP000501690"/>
    </source>
</evidence>
<protein>
    <submittedName>
        <fullName evidence="2">Uncharacterized protein</fullName>
    </submittedName>
</protein>
<feature type="region of interest" description="Disordered" evidence="1">
    <location>
        <begin position="1"/>
        <end position="23"/>
    </location>
</feature>
<reference evidence="2 3" key="1">
    <citation type="submission" date="2019-04" db="EMBL/GenBank/DDBJ databases">
        <title>An improved genome assembly and genetic linkage map for asparagus bean, Vigna unguiculata ssp. sesquipedialis.</title>
        <authorList>
            <person name="Xia Q."/>
            <person name="Zhang R."/>
            <person name="Dong Y."/>
        </authorList>
    </citation>
    <scope>NUCLEOTIDE SEQUENCE [LARGE SCALE GENOMIC DNA]</scope>
    <source>
        <tissue evidence="2">Leaf</tissue>
    </source>
</reference>
<dbReference type="EMBL" id="CP039352">
    <property type="protein sequence ID" value="QCE04255.1"/>
    <property type="molecule type" value="Genomic_DNA"/>
</dbReference>